<name>D7KGR0_ARALL</name>
<sequence>MDSMSESSISSIWAKYPSRLSLFFLFGHQMQTKEVWMLKKSQKRKKVQEEMAEEVSSIAVLQVAFLTLAKLAVQELLSRKQTQ</sequence>
<evidence type="ECO:0000313" key="1">
    <source>
        <dbReference type="EMBL" id="EFH67845.1"/>
    </source>
</evidence>
<proteinExistence type="predicted"/>
<dbReference type="HOGENOM" id="CLU_2545698_0_0_1"/>
<reference evidence="2" key="1">
    <citation type="journal article" date="2011" name="Nat. Genet.">
        <title>The Arabidopsis lyrata genome sequence and the basis of rapid genome size change.</title>
        <authorList>
            <person name="Hu T.T."/>
            <person name="Pattyn P."/>
            <person name="Bakker E.G."/>
            <person name="Cao J."/>
            <person name="Cheng J.-F."/>
            <person name="Clark R.M."/>
            <person name="Fahlgren N."/>
            <person name="Fawcett J.A."/>
            <person name="Grimwood J."/>
            <person name="Gundlach H."/>
            <person name="Haberer G."/>
            <person name="Hollister J.D."/>
            <person name="Ossowski S."/>
            <person name="Ottilar R.P."/>
            <person name="Salamov A.A."/>
            <person name="Schneeberger K."/>
            <person name="Spannagl M."/>
            <person name="Wang X."/>
            <person name="Yang L."/>
            <person name="Nasrallah M.E."/>
            <person name="Bergelson J."/>
            <person name="Carrington J.C."/>
            <person name="Gaut B.S."/>
            <person name="Schmutz J."/>
            <person name="Mayer K.F.X."/>
            <person name="Van de Peer Y."/>
            <person name="Grigoriev I.V."/>
            <person name="Nordborg M."/>
            <person name="Weigel D."/>
            <person name="Guo Y.-L."/>
        </authorList>
    </citation>
    <scope>NUCLEOTIDE SEQUENCE [LARGE SCALE GENOMIC DNA]</scope>
    <source>
        <strain evidence="2">cv. MN47</strain>
    </source>
</reference>
<dbReference type="EMBL" id="GL348713">
    <property type="protein sequence ID" value="EFH67845.1"/>
    <property type="molecule type" value="Genomic_DNA"/>
</dbReference>
<protein>
    <submittedName>
        <fullName evidence="1">Predicted protein</fullName>
    </submittedName>
</protein>
<evidence type="ECO:0000313" key="2">
    <source>
        <dbReference type="Proteomes" id="UP000008694"/>
    </source>
</evidence>
<dbReference type="Gramene" id="scaffold_104794.1">
    <property type="protein sequence ID" value="scaffold_104794.1"/>
    <property type="gene ID" value="scaffold_104794.1"/>
</dbReference>
<accession>D7KGR0</accession>
<organism evidence="2">
    <name type="scientific">Arabidopsis lyrata subsp. lyrata</name>
    <name type="common">Lyre-leaved rock-cress</name>
    <dbReference type="NCBI Taxonomy" id="81972"/>
    <lineage>
        <taxon>Eukaryota</taxon>
        <taxon>Viridiplantae</taxon>
        <taxon>Streptophyta</taxon>
        <taxon>Embryophyta</taxon>
        <taxon>Tracheophyta</taxon>
        <taxon>Spermatophyta</taxon>
        <taxon>Magnoliopsida</taxon>
        <taxon>eudicotyledons</taxon>
        <taxon>Gunneridae</taxon>
        <taxon>Pentapetalae</taxon>
        <taxon>rosids</taxon>
        <taxon>malvids</taxon>
        <taxon>Brassicales</taxon>
        <taxon>Brassicaceae</taxon>
        <taxon>Camelineae</taxon>
        <taxon>Arabidopsis</taxon>
    </lineage>
</organism>
<dbReference type="AlphaFoldDB" id="D7KGR0"/>
<keyword evidence="2" id="KW-1185">Reference proteome</keyword>
<gene>
    <name evidence="1" type="ORF">ARALYDRAFT_892000</name>
</gene>
<dbReference type="Proteomes" id="UP000008694">
    <property type="component" value="Unassembled WGS sequence"/>
</dbReference>